<feature type="non-terminal residue" evidence="2">
    <location>
        <position position="1"/>
    </location>
</feature>
<protein>
    <recommendedName>
        <fullName evidence="1">DNA-directed DNA polymerase family A palm domain-containing protein</fullName>
    </recommendedName>
</protein>
<dbReference type="SUPFAM" id="SSF56672">
    <property type="entry name" value="DNA/RNA polymerases"/>
    <property type="match status" value="1"/>
</dbReference>
<dbReference type="InterPro" id="IPR002298">
    <property type="entry name" value="DNA_polymerase_A"/>
</dbReference>
<dbReference type="GO" id="GO:0003677">
    <property type="term" value="F:DNA binding"/>
    <property type="evidence" value="ECO:0007669"/>
    <property type="project" value="InterPro"/>
</dbReference>
<proteinExistence type="predicted"/>
<dbReference type="PANTHER" id="PTHR10133">
    <property type="entry name" value="DNA POLYMERASE I"/>
    <property type="match status" value="1"/>
</dbReference>
<comment type="caution">
    <text evidence="2">The sequence shown here is derived from an EMBL/GenBank/DDBJ whole genome shotgun (WGS) entry which is preliminary data.</text>
</comment>
<dbReference type="PRINTS" id="PR00868">
    <property type="entry name" value="DNAPOLI"/>
</dbReference>
<dbReference type="EMBL" id="LAZR01027339">
    <property type="protein sequence ID" value="KKL66020.1"/>
    <property type="molecule type" value="Genomic_DNA"/>
</dbReference>
<dbReference type="SMART" id="SM00482">
    <property type="entry name" value="POLAc"/>
    <property type="match status" value="1"/>
</dbReference>
<dbReference type="GO" id="GO:0006261">
    <property type="term" value="P:DNA-templated DNA replication"/>
    <property type="evidence" value="ECO:0007669"/>
    <property type="project" value="InterPro"/>
</dbReference>
<dbReference type="Gene3D" id="1.20.1060.10">
    <property type="entry name" value="Taq DNA Polymerase, Chain T, domain 4"/>
    <property type="match status" value="1"/>
</dbReference>
<evidence type="ECO:0000259" key="1">
    <source>
        <dbReference type="SMART" id="SM00482"/>
    </source>
</evidence>
<dbReference type="Gene3D" id="1.10.150.20">
    <property type="entry name" value="5' to 3' exonuclease, C-terminal subdomain"/>
    <property type="match status" value="1"/>
</dbReference>
<sequence length="435" mass="49590">QHRTKGGIMSTLWETYRSHVHPLAIALAAAQDRGVLIDKVARAELVTRFKQKVADTQVKVNGLIGREININSPKQVKELLYDEMKLPTVYKDKKITTDEDAILRLHKQYPNEPVLTLIISYRKDSKLISTFLEAEVDDDGRIRTSYNVSGTKNFRISSSKNLWGSGTNLQNIPIGRRPGVENIRHIFVASPGCSFVKGDLSQAETMAVARILCRYNDYALWDKYINDQNFDIHKWAAAPIFRVPEVDVTPYQRTVGKVANHAGNYCAGPGVIQSEARKYAIDGIDYPMAKRIIDTRRAAIPGLVKWWKDVEVQIRRTRTMTTCLGRRRLFFGRFDDNATIRDAVAFEPQSTVGDVCNTIFRRLYTTATKLRQKFSWLPVLQVHDEVVVETPDEYIEEVKAEMKKAAIVPLWLNADMEPLIIHIDISVGKNWRDCK</sequence>
<reference evidence="2" key="1">
    <citation type="journal article" date="2015" name="Nature">
        <title>Complex archaea that bridge the gap between prokaryotes and eukaryotes.</title>
        <authorList>
            <person name="Spang A."/>
            <person name="Saw J.H."/>
            <person name="Jorgensen S.L."/>
            <person name="Zaremba-Niedzwiedzka K."/>
            <person name="Martijn J."/>
            <person name="Lind A.E."/>
            <person name="van Eijk R."/>
            <person name="Schleper C."/>
            <person name="Guy L."/>
            <person name="Ettema T.J."/>
        </authorList>
    </citation>
    <scope>NUCLEOTIDE SEQUENCE</scope>
</reference>
<name>A0A0F9G924_9ZZZZ</name>
<dbReference type="PANTHER" id="PTHR10133:SF62">
    <property type="entry name" value="DNA POLYMERASE THETA"/>
    <property type="match status" value="1"/>
</dbReference>
<evidence type="ECO:0000313" key="2">
    <source>
        <dbReference type="EMBL" id="KKL66020.1"/>
    </source>
</evidence>
<dbReference type="InterPro" id="IPR001098">
    <property type="entry name" value="DNA-dir_DNA_pol_A_palm_dom"/>
</dbReference>
<dbReference type="GO" id="GO:0006302">
    <property type="term" value="P:double-strand break repair"/>
    <property type="evidence" value="ECO:0007669"/>
    <property type="project" value="TreeGrafter"/>
</dbReference>
<gene>
    <name evidence="2" type="ORF">LCGC14_2149140</name>
</gene>
<dbReference type="Gene3D" id="3.30.70.370">
    <property type="match status" value="1"/>
</dbReference>
<dbReference type="AlphaFoldDB" id="A0A0F9G924"/>
<dbReference type="GO" id="GO:0003887">
    <property type="term" value="F:DNA-directed DNA polymerase activity"/>
    <property type="evidence" value="ECO:0007669"/>
    <property type="project" value="InterPro"/>
</dbReference>
<accession>A0A0F9G924</accession>
<dbReference type="InterPro" id="IPR043502">
    <property type="entry name" value="DNA/RNA_pol_sf"/>
</dbReference>
<dbReference type="Pfam" id="PF00476">
    <property type="entry name" value="DNA_pol_A"/>
    <property type="match status" value="1"/>
</dbReference>
<feature type="domain" description="DNA-directed DNA polymerase family A palm" evidence="1">
    <location>
        <begin position="181"/>
        <end position="394"/>
    </location>
</feature>
<organism evidence="2">
    <name type="scientific">marine sediment metagenome</name>
    <dbReference type="NCBI Taxonomy" id="412755"/>
    <lineage>
        <taxon>unclassified sequences</taxon>
        <taxon>metagenomes</taxon>
        <taxon>ecological metagenomes</taxon>
    </lineage>
</organism>